<feature type="domain" description="Endonuclease GajA/Old nuclease/RecF-like AAA" evidence="1">
    <location>
        <begin position="209"/>
        <end position="343"/>
    </location>
</feature>
<gene>
    <name evidence="3" type="ORF">SAMN05192573_102248</name>
</gene>
<evidence type="ECO:0000313" key="3">
    <source>
        <dbReference type="EMBL" id="SDG10407.1"/>
    </source>
</evidence>
<name>A0A1G7RHZ3_9SPHI</name>
<dbReference type="AlphaFoldDB" id="A0A1G7RHZ3"/>
<sequence length="575" mass="64971">MQITSIKIQNFRGIRKADIILKGHTVFIGDNNAGKSTILEAMDLVLGPDRLYRTPVVDEHDFYNGEYLIGETPVNIFIEIVITGLNAEQVRKFKNHLEFWDTEEDKLIEEPPGEVVDEEHVVEALRVAFKGYYDSEEDDFAGETFFCHPERENLTFASFGKKDKRDCGFLYLRALRTGSRALSLERGSLLDIILKIRELRPKMWEDVLQKLRVTTVATDPTIGVKEVLDGVQEALKEFVPADWGSEPHLKVTDLTRESLRKTLTVFMSTGTDDYYAPFHHQGTGTVNTMVLALLSMIAEMKDTVIFAMEEPEIAIPPYTQKRIVNIIRKKTNQAIFTSHSPFVLEEFTPESICLINREKGIVFSKSVDLPSIIKPKSYRSEFRLRFAEALLAKRVLITEGNTEATSYSAAAKRLEEINPDKYLSFEALGVAVFDAASESSVPIYGEYFRGLKKIVLAVFDKQTDEHKEKIVANVDYAYEIPYKGFEKLIIEETDSAALKKFALKLTKEGSWPSHLSTVKPLKTSTDDEIKKSIGDYLKWAKGAGAAADLIGDCTVNEIPITLRKTIKDIKIKIDI</sequence>
<dbReference type="EMBL" id="FNCG01000002">
    <property type="protein sequence ID" value="SDG10407.1"/>
    <property type="molecule type" value="Genomic_DNA"/>
</dbReference>
<dbReference type="Proteomes" id="UP000199705">
    <property type="component" value="Unassembled WGS sequence"/>
</dbReference>
<evidence type="ECO:0000259" key="2">
    <source>
        <dbReference type="Pfam" id="PF20469"/>
    </source>
</evidence>
<organism evidence="3 4">
    <name type="scientific">Mucilaginibacter gossypii</name>
    <dbReference type="NCBI Taxonomy" id="551996"/>
    <lineage>
        <taxon>Bacteria</taxon>
        <taxon>Pseudomonadati</taxon>
        <taxon>Bacteroidota</taxon>
        <taxon>Sphingobacteriia</taxon>
        <taxon>Sphingobacteriales</taxon>
        <taxon>Sphingobacteriaceae</taxon>
        <taxon>Mucilaginibacter</taxon>
    </lineage>
</organism>
<dbReference type="InterPro" id="IPR041685">
    <property type="entry name" value="AAA_GajA/Old/RecF-like"/>
</dbReference>
<dbReference type="GO" id="GO:0004519">
    <property type="term" value="F:endonuclease activity"/>
    <property type="evidence" value="ECO:0007669"/>
    <property type="project" value="UniProtKB-KW"/>
</dbReference>
<dbReference type="Gene3D" id="3.40.50.300">
    <property type="entry name" value="P-loop containing nucleotide triphosphate hydrolases"/>
    <property type="match status" value="2"/>
</dbReference>
<keyword evidence="4" id="KW-1185">Reference proteome</keyword>
<feature type="domain" description="Endonuclease GajA/Old nuclease/RecF-like AAA" evidence="1">
    <location>
        <begin position="1"/>
        <end position="97"/>
    </location>
</feature>
<dbReference type="InterPro" id="IPR034139">
    <property type="entry name" value="TOPRIM_OLD"/>
</dbReference>
<dbReference type="Pfam" id="PF20469">
    <property type="entry name" value="OLD-like_TOPRIM"/>
    <property type="match status" value="1"/>
</dbReference>
<dbReference type="STRING" id="551996.SAMN05192573_102248"/>
<accession>A0A1G7RHZ3</accession>
<dbReference type="InterPro" id="IPR027417">
    <property type="entry name" value="P-loop_NTPase"/>
</dbReference>
<dbReference type="SUPFAM" id="SSF52540">
    <property type="entry name" value="P-loop containing nucleoside triphosphate hydrolases"/>
    <property type="match status" value="1"/>
</dbReference>
<feature type="domain" description="OLD protein-like TOPRIM" evidence="2">
    <location>
        <begin position="390"/>
        <end position="460"/>
    </location>
</feature>
<dbReference type="PANTHER" id="PTHR43581:SF4">
    <property type="entry name" value="ATP_GTP PHOSPHATASE"/>
    <property type="match status" value="1"/>
</dbReference>
<dbReference type="RefSeq" id="WP_091163156.1">
    <property type="nucleotide sequence ID" value="NZ_FNCG01000002.1"/>
</dbReference>
<keyword evidence="3" id="KW-0378">Hydrolase</keyword>
<dbReference type="PANTHER" id="PTHR43581">
    <property type="entry name" value="ATP/GTP PHOSPHATASE"/>
    <property type="match status" value="1"/>
</dbReference>
<dbReference type="Pfam" id="PF13175">
    <property type="entry name" value="AAA_15"/>
    <property type="match status" value="2"/>
</dbReference>
<evidence type="ECO:0000259" key="1">
    <source>
        <dbReference type="Pfam" id="PF13175"/>
    </source>
</evidence>
<keyword evidence="3" id="KW-0540">Nuclease</keyword>
<proteinExistence type="predicted"/>
<dbReference type="InterPro" id="IPR051396">
    <property type="entry name" value="Bact_Antivir_Def_Nuclease"/>
</dbReference>
<reference evidence="4" key="1">
    <citation type="submission" date="2016-10" db="EMBL/GenBank/DDBJ databases">
        <authorList>
            <person name="Varghese N."/>
            <person name="Submissions S."/>
        </authorList>
    </citation>
    <scope>NUCLEOTIDE SEQUENCE [LARGE SCALE GENOMIC DNA]</scope>
    <source>
        <strain evidence="4">Gh-67</strain>
    </source>
</reference>
<keyword evidence="3" id="KW-0255">Endonuclease</keyword>
<protein>
    <submittedName>
        <fullName evidence="3">Putative ATP-dependent endonuclease of the OLD family</fullName>
    </submittedName>
</protein>
<evidence type="ECO:0000313" key="4">
    <source>
        <dbReference type="Proteomes" id="UP000199705"/>
    </source>
</evidence>